<evidence type="ECO:0000313" key="2">
    <source>
        <dbReference type="EMBL" id="OGB89714.1"/>
    </source>
</evidence>
<organism evidence="2 3">
    <name type="scientific">candidate division WOR-1 bacterium RIFCSPHIGHO2_01_FULL_53_15</name>
    <dbReference type="NCBI Taxonomy" id="1802564"/>
    <lineage>
        <taxon>Bacteria</taxon>
        <taxon>Bacillati</taxon>
        <taxon>Saganbacteria</taxon>
    </lineage>
</organism>
<sequence length="70" mass="7740">MSEIDIKEWLILASHDADTASLLIKQKGHADVIIYHIHQAIEKLLKALPSPRHSILGIIFLNMAAVNSVS</sequence>
<evidence type="ECO:0000259" key="1">
    <source>
        <dbReference type="Pfam" id="PF05168"/>
    </source>
</evidence>
<feature type="domain" description="HEPN" evidence="1">
    <location>
        <begin position="7"/>
        <end position="48"/>
    </location>
</feature>
<dbReference type="Proteomes" id="UP000178724">
    <property type="component" value="Unassembled WGS sequence"/>
</dbReference>
<dbReference type="InterPro" id="IPR007842">
    <property type="entry name" value="HEPN_dom"/>
</dbReference>
<evidence type="ECO:0000313" key="3">
    <source>
        <dbReference type="Proteomes" id="UP000178724"/>
    </source>
</evidence>
<gene>
    <name evidence="2" type="ORF">A2625_06300</name>
</gene>
<dbReference type="Gene3D" id="1.20.120.330">
    <property type="entry name" value="Nucleotidyltransferases domain 2"/>
    <property type="match status" value="1"/>
</dbReference>
<dbReference type="SUPFAM" id="SSF81593">
    <property type="entry name" value="Nucleotidyltransferase substrate binding subunit/domain"/>
    <property type="match status" value="1"/>
</dbReference>
<protein>
    <recommendedName>
        <fullName evidence="1">HEPN domain-containing protein</fullName>
    </recommendedName>
</protein>
<dbReference type="EMBL" id="METM01000021">
    <property type="protein sequence ID" value="OGB89714.1"/>
    <property type="molecule type" value="Genomic_DNA"/>
</dbReference>
<name>A0A1F4Q1A7_UNCSA</name>
<comment type="caution">
    <text evidence="2">The sequence shown here is derived from an EMBL/GenBank/DDBJ whole genome shotgun (WGS) entry which is preliminary data.</text>
</comment>
<reference evidence="2 3" key="1">
    <citation type="journal article" date="2016" name="Nat. Commun.">
        <title>Thousands of microbial genomes shed light on interconnected biogeochemical processes in an aquifer system.</title>
        <authorList>
            <person name="Anantharaman K."/>
            <person name="Brown C.T."/>
            <person name="Hug L.A."/>
            <person name="Sharon I."/>
            <person name="Castelle C.J."/>
            <person name="Probst A.J."/>
            <person name="Thomas B.C."/>
            <person name="Singh A."/>
            <person name="Wilkins M.J."/>
            <person name="Karaoz U."/>
            <person name="Brodie E.L."/>
            <person name="Williams K.H."/>
            <person name="Hubbard S.S."/>
            <person name="Banfield J.F."/>
        </authorList>
    </citation>
    <scope>NUCLEOTIDE SEQUENCE [LARGE SCALE GENOMIC DNA]</scope>
</reference>
<accession>A0A1F4Q1A7</accession>
<proteinExistence type="predicted"/>
<dbReference type="Pfam" id="PF05168">
    <property type="entry name" value="HEPN"/>
    <property type="match status" value="1"/>
</dbReference>
<dbReference type="AlphaFoldDB" id="A0A1F4Q1A7"/>